<keyword evidence="3" id="KW-1185">Reference proteome</keyword>
<dbReference type="Proteomes" id="UP000267027">
    <property type="component" value="Unassembled WGS sequence"/>
</dbReference>
<protein>
    <submittedName>
        <fullName evidence="4">7TM_GPCR_Srx domain-containing protein</fullName>
    </submittedName>
</protein>
<evidence type="ECO:0000313" key="3">
    <source>
        <dbReference type="Proteomes" id="UP000267027"/>
    </source>
</evidence>
<organism evidence="4">
    <name type="scientific">Angiostrongylus costaricensis</name>
    <name type="common">Nematode worm</name>
    <dbReference type="NCBI Taxonomy" id="334426"/>
    <lineage>
        <taxon>Eukaryota</taxon>
        <taxon>Metazoa</taxon>
        <taxon>Ecdysozoa</taxon>
        <taxon>Nematoda</taxon>
        <taxon>Chromadorea</taxon>
        <taxon>Rhabditida</taxon>
        <taxon>Rhabditina</taxon>
        <taxon>Rhabditomorpha</taxon>
        <taxon>Strongyloidea</taxon>
        <taxon>Metastrongylidae</taxon>
        <taxon>Angiostrongylus</taxon>
    </lineage>
</organism>
<keyword evidence="1" id="KW-0812">Transmembrane</keyword>
<feature type="transmembrane region" description="Helical" evidence="1">
    <location>
        <begin position="141"/>
        <end position="163"/>
    </location>
</feature>
<dbReference type="OrthoDB" id="5876466at2759"/>
<feature type="transmembrane region" description="Helical" evidence="1">
    <location>
        <begin position="12"/>
        <end position="35"/>
    </location>
</feature>
<dbReference type="EMBL" id="UYYA01004913">
    <property type="protein sequence ID" value="VDM63735.1"/>
    <property type="molecule type" value="Genomic_DNA"/>
</dbReference>
<dbReference type="AlphaFoldDB" id="A0A158PM42"/>
<reference evidence="2 3" key="2">
    <citation type="submission" date="2018-11" db="EMBL/GenBank/DDBJ databases">
        <authorList>
            <consortium name="Pathogen Informatics"/>
        </authorList>
    </citation>
    <scope>NUCLEOTIDE SEQUENCE [LARGE SCALE GENOMIC DNA]</scope>
    <source>
        <strain evidence="2 3">Costa Rica</strain>
    </source>
</reference>
<name>A0A158PM42_ANGCS</name>
<proteinExistence type="predicted"/>
<reference evidence="4" key="1">
    <citation type="submission" date="2016-04" db="UniProtKB">
        <authorList>
            <consortium name="WormBaseParasite"/>
        </authorList>
    </citation>
    <scope>IDENTIFICATION</scope>
</reference>
<dbReference type="OMA" id="GDLWPPI"/>
<sequence>MHEFVAFNGMNIILGLISFMVNILLLSVLLGSPVLRRKTEVLLRIPMESLPDDLHRAQYTPSDFSSYVVLKVIDTLSIPVRTCWQCATEPWVVFRVYGKRLIILKLYSQKYAKRINKRRSMFISAKFWCGRKASFGDFYASFIYFMDIFGYIFSFILTTTSYFKIALIDQYVGTVAAFIAKPTIYLTCINSMLGIFVCLALYGEFRVEFIKVLRMVFFRHR</sequence>
<evidence type="ECO:0000313" key="4">
    <source>
        <dbReference type="WBParaSite" id="ACOC_0001214901-mRNA-1"/>
    </source>
</evidence>
<accession>A0A158PM42</accession>
<gene>
    <name evidence="2" type="ORF">ACOC_LOCUS12150</name>
</gene>
<evidence type="ECO:0000313" key="2">
    <source>
        <dbReference type="EMBL" id="VDM63735.1"/>
    </source>
</evidence>
<evidence type="ECO:0000256" key="1">
    <source>
        <dbReference type="SAM" id="Phobius"/>
    </source>
</evidence>
<keyword evidence="1" id="KW-1133">Transmembrane helix</keyword>
<dbReference type="WBParaSite" id="ACOC_0001214901-mRNA-1">
    <property type="protein sequence ID" value="ACOC_0001214901-mRNA-1"/>
    <property type="gene ID" value="ACOC_0001214901"/>
</dbReference>
<feature type="transmembrane region" description="Helical" evidence="1">
    <location>
        <begin position="183"/>
        <end position="205"/>
    </location>
</feature>
<keyword evidence="1" id="KW-0472">Membrane</keyword>